<dbReference type="InterPro" id="IPR029044">
    <property type="entry name" value="Nucleotide-diphossugar_trans"/>
</dbReference>
<keyword evidence="5" id="KW-1185">Reference proteome</keyword>
<dbReference type="Proteomes" id="UP000261875">
    <property type="component" value="Chromosome"/>
</dbReference>
<dbReference type="STRING" id="1878942.GCA_900128755_00476"/>
<dbReference type="PANTHER" id="PTHR22916">
    <property type="entry name" value="GLYCOSYLTRANSFERASE"/>
    <property type="match status" value="1"/>
</dbReference>
<dbReference type="SUPFAM" id="SSF53448">
    <property type="entry name" value="Nucleotide-diphospho-sugar transferases"/>
    <property type="match status" value="1"/>
</dbReference>
<keyword evidence="1" id="KW-0328">Glycosyltransferase</keyword>
<reference evidence="4 5" key="1">
    <citation type="submission" date="2017-05" db="EMBL/GenBank/DDBJ databases">
        <title>Genome sequence of Candidatus Fukatsuia symbiotica and Candidatus Hamiltonella defensa from Acyrthosiphon pisum strain 5D.</title>
        <authorList>
            <person name="Patel V.A."/>
            <person name="Chevignon G."/>
            <person name="Russell J.A."/>
            <person name="Oliver K.M."/>
        </authorList>
    </citation>
    <scope>NUCLEOTIDE SEQUENCE [LARGE SCALE GENOMIC DNA]</scope>
    <source>
        <strain evidence="4 5">5D</strain>
    </source>
</reference>
<evidence type="ECO:0000259" key="3">
    <source>
        <dbReference type="Pfam" id="PF00535"/>
    </source>
</evidence>
<dbReference type="CDD" id="cd00761">
    <property type="entry name" value="Glyco_tranf_GTA_type"/>
    <property type="match status" value="1"/>
</dbReference>
<dbReference type="KEGG" id="fsm:CCS41_13470"/>
<dbReference type="GO" id="GO:0016758">
    <property type="term" value="F:hexosyltransferase activity"/>
    <property type="evidence" value="ECO:0007669"/>
    <property type="project" value="UniProtKB-ARBA"/>
</dbReference>
<gene>
    <name evidence="4" type="ORF">CCS41_13470</name>
</gene>
<keyword evidence="2 4" id="KW-0808">Transferase</keyword>
<feature type="domain" description="Glycosyltransferase 2-like" evidence="3">
    <location>
        <begin position="7"/>
        <end position="135"/>
    </location>
</feature>
<dbReference type="RefSeq" id="WP_072549810.1">
    <property type="nucleotide sequence ID" value="NZ_CP021659.1"/>
</dbReference>
<evidence type="ECO:0000313" key="5">
    <source>
        <dbReference type="Proteomes" id="UP000261875"/>
    </source>
</evidence>
<dbReference type="InterPro" id="IPR001173">
    <property type="entry name" value="Glyco_trans_2-like"/>
</dbReference>
<evidence type="ECO:0000256" key="2">
    <source>
        <dbReference type="ARBA" id="ARBA00022679"/>
    </source>
</evidence>
<accession>A0A2U8I807</accession>
<evidence type="ECO:0000256" key="1">
    <source>
        <dbReference type="ARBA" id="ARBA00022676"/>
    </source>
</evidence>
<proteinExistence type="predicted"/>
<dbReference type="AlphaFoldDB" id="A0A2U8I807"/>
<name>A0A2U8I807_9GAMM</name>
<dbReference type="EMBL" id="CP021659">
    <property type="protein sequence ID" value="AWK15257.1"/>
    <property type="molecule type" value="Genomic_DNA"/>
</dbReference>
<protein>
    <submittedName>
        <fullName evidence="4">Glycosyl transferase</fullName>
    </submittedName>
</protein>
<dbReference type="PANTHER" id="PTHR22916:SF51">
    <property type="entry name" value="GLYCOSYLTRANSFERASE EPSH-RELATED"/>
    <property type="match status" value="1"/>
</dbReference>
<dbReference type="OrthoDB" id="6813549at2"/>
<dbReference type="Gene3D" id="3.90.550.10">
    <property type="entry name" value="Spore Coat Polysaccharide Biosynthesis Protein SpsA, Chain A"/>
    <property type="match status" value="1"/>
</dbReference>
<evidence type="ECO:0000313" key="4">
    <source>
        <dbReference type="EMBL" id="AWK15257.1"/>
    </source>
</evidence>
<sequence length="345" mass="38845">MKPIEVSVIVPVFNCAAYLTDLMDSLCSQSGVSWEMIAVNDGSTDDSLVILQEIAATDTRLVIINQSNQGVAAARNSALAQARGHWVAFVDADDWLAPDTLQTWVQQANRLNVDLLIGNGFRFRIDPHAQHAKQAPLHTTKGCTKDLLYHHPPGQVISGRQWIIHSVKQDEWLHYVWLQFVRRDLIVNNQLAFIHDMVHEDILWTTDLALVAQRIGFCATPFYGYRINPLSITHSHSAQSLYNRANSYVDIIKGLLDRATTTGDDPLLRKALLRHANRESGHFLGLMRKKIASSPEHTELARRFIRLGLRSALFLGATNISDFWRALRCSLTISYYAVANIRATQ</sequence>
<organism evidence="4 5">
    <name type="scientific">Candidatus Fukatsuia symbiotica</name>
    <dbReference type="NCBI Taxonomy" id="1878942"/>
    <lineage>
        <taxon>Bacteria</taxon>
        <taxon>Pseudomonadati</taxon>
        <taxon>Pseudomonadota</taxon>
        <taxon>Gammaproteobacteria</taxon>
        <taxon>Enterobacterales</taxon>
        <taxon>Yersiniaceae</taxon>
        <taxon>Candidatus Fukatsuia</taxon>
    </lineage>
</organism>
<dbReference type="Pfam" id="PF00535">
    <property type="entry name" value="Glycos_transf_2"/>
    <property type="match status" value="1"/>
</dbReference>